<dbReference type="RefSeq" id="XP_012191123.1">
    <property type="nucleotide sequence ID" value="XM_012335733.1"/>
</dbReference>
<feature type="region of interest" description="Disordered" evidence="2">
    <location>
        <begin position="492"/>
        <end position="551"/>
    </location>
</feature>
<feature type="region of interest" description="Disordered" evidence="2">
    <location>
        <begin position="807"/>
        <end position="928"/>
    </location>
</feature>
<dbReference type="Pfam" id="PF00293">
    <property type="entry name" value="NUDIX"/>
    <property type="match status" value="1"/>
</dbReference>
<dbReference type="CDD" id="cd03426">
    <property type="entry name" value="NUDIX_CoAse_Nudt7"/>
    <property type="match status" value="1"/>
</dbReference>
<feature type="compositionally biased region" description="Low complexity" evidence="2">
    <location>
        <begin position="859"/>
        <end position="870"/>
    </location>
</feature>
<proteinExistence type="inferred from homology"/>
<evidence type="ECO:0008006" key="7">
    <source>
        <dbReference type="Google" id="ProtNLM"/>
    </source>
</evidence>
<keyword evidence="6" id="KW-1185">Reference proteome</keyword>
<dbReference type="PROSITE" id="PS51462">
    <property type="entry name" value="NUDIX"/>
    <property type="match status" value="1"/>
</dbReference>
<dbReference type="InterPro" id="IPR038534">
    <property type="entry name" value="Rtr1/RPAP2_sf"/>
</dbReference>
<feature type="compositionally biased region" description="Low complexity" evidence="2">
    <location>
        <begin position="355"/>
        <end position="364"/>
    </location>
</feature>
<evidence type="ECO:0000259" key="3">
    <source>
        <dbReference type="PROSITE" id="PS51462"/>
    </source>
</evidence>
<sequence>MASSSVNSNSAILTHLSHALLRISRIPPRVIASPPTQPRRASVAILLRVRPAPEDEAWLAQNHDPEAQQISPAAAGGDAGASHEMGSSGVHVSQASLGQTAGAAGVSSLASSVASADLSSTLGSFFDQAWVKRGTPEILYIKRAARIGDNWSAHVAFPGGRKEEGDENGLYTAMRETWEEVGIDLAEKEFSCVGQLDDREITTSLGKRLLMVLSPYVFVQTSPFSPLPDLQPSEVASAHWIPLSLLYTPKPKWGTTSVDISSRLAPKSPLVRWVLRALVGKMDFKCILLPNDPVAVAEYDENEEEGLADSSMGGGEKAGSHIARTEEGSVRPELRLWGLTLGMTLDLLSHMTTFNSSSSFRSGPTSPPTSPSRSWSALPSVPPLQDAASSTLPSASELVSSPVPSLNRVIGRIRDEFHLNPPPASHALAPSLTSVFPRFSYPDVNFWIWFFGWRYRNVVRGWESSVGTRMERKFNWSGMALGAFYSAQPSPAASTSQPVSTSDTDFRKAPADVKRIPGSAASMNVTERTKSHTSATPSASRPPAGSSALSRKTAIQAMQPFLTTSTTSSSPIQPTDIQLLTKSILSNQERQQIILHYQERLIDTCPSLSDLKESLLYLSASSWGQILEERKLAGKCSYPPCTNDSPSSAASGLGRQREGKFRINLRTKQVKSREELELGQAGNTWDELREFFCSKQCWARSEWILRWVLGEKELGFEDKGGGDKGVLGGKWQKLTSQGAGEEVELLEDIERQGGVWFDDSQERGAIDDVPEEEERKEVVAVERKDVVSGKSNVKQVSNLLGDLTIVERPKSNNATTTTPPISTSHPPKSSTTPYDVDVPNSLGHRFHPTTSSSNADIDPSSPTSLLPTSSQRELSHILRYASLATGSRRSQPNSSSAPTTATPHDADHPDDDAEEDGPTMDAAQAKERERLRRLMDVALDVRRDQRELGLLD</sequence>
<dbReference type="EMBL" id="DF238810">
    <property type="protein sequence ID" value="GAC97536.1"/>
    <property type="molecule type" value="Genomic_DNA"/>
</dbReference>
<feature type="domain" description="Nudix hydrolase" evidence="3">
    <location>
        <begin position="38"/>
        <end position="266"/>
    </location>
</feature>
<evidence type="ECO:0000313" key="5">
    <source>
        <dbReference type="EMBL" id="GAC97536.1"/>
    </source>
</evidence>
<dbReference type="InterPro" id="IPR045121">
    <property type="entry name" value="CoAse"/>
</dbReference>
<dbReference type="Pfam" id="PF04181">
    <property type="entry name" value="RPAP2_Rtr1"/>
    <property type="match status" value="1"/>
</dbReference>
<dbReference type="InterPro" id="IPR000086">
    <property type="entry name" value="NUDIX_hydrolase_dom"/>
</dbReference>
<comment type="similarity">
    <text evidence="1">Belongs to the RPAP2 family.</text>
</comment>
<evidence type="ECO:0000259" key="4">
    <source>
        <dbReference type="PROSITE" id="PS51479"/>
    </source>
</evidence>
<feature type="compositionally biased region" description="Low complexity" evidence="2">
    <location>
        <begin position="532"/>
        <end position="550"/>
    </location>
</feature>
<dbReference type="InterPro" id="IPR015797">
    <property type="entry name" value="NUDIX_hydrolase-like_dom_sf"/>
</dbReference>
<dbReference type="eggNOG" id="KOG3069">
    <property type="taxonomic scope" value="Eukaryota"/>
</dbReference>
<dbReference type="HOGENOM" id="CLU_309511_0_0_1"/>
<feature type="region of interest" description="Disordered" evidence="2">
    <location>
        <begin position="355"/>
        <end position="399"/>
    </location>
</feature>
<dbReference type="InterPro" id="IPR007308">
    <property type="entry name" value="Rtr1/RPAP2_dom"/>
</dbReference>
<dbReference type="GO" id="GO:0010945">
    <property type="term" value="F:coenzyme A diphosphatase activity"/>
    <property type="evidence" value="ECO:0007669"/>
    <property type="project" value="InterPro"/>
</dbReference>
<dbReference type="PROSITE" id="PS51479">
    <property type="entry name" value="ZF_RTR1"/>
    <property type="match status" value="1"/>
</dbReference>
<dbReference type="SUPFAM" id="SSF55811">
    <property type="entry name" value="Nudix"/>
    <property type="match status" value="1"/>
</dbReference>
<feature type="region of interest" description="Disordered" evidence="2">
    <location>
        <begin position="302"/>
        <end position="326"/>
    </location>
</feature>
<dbReference type="Proteomes" id="UP000014071">
    <property type="component" value="Unassembled WGS sequence"/>
</dbReference>
<feature type="compositionally biased region" description="Acidic residues" evidence="2">
    <location>
        <begin position="908"/>
        <end position="918"/>
    </location>
</feature>
<protein>
    <recommendedName>
        <fullName evidence="7">RNA polymerase II subunit B1 CTD phosphatase RPAP2 homolog</fullName>
    </recommendedName>
</protein>
<dbReference type="PANTHER" id="PTHR12992">
    <property type="entry name" value="NUDIX HYDROLASE"/>
    <property type="match status" value="1"/>
</dbReference>
<dbReference type="AlphaFoldDB" id="R9P842"/>
<organism evidence="5 6">
    <name type="scientific">Pseudozyma hubeiensis (strain SY62)</name>
    <name type="common">Yeast</name>
    <dbReference type="NCBI Taxonomy" id="1305764"/>
    <lineage>
        <taxon>Eukaryota</taxon>
        <taxon>Fungi</taxon>
        <taxon>Dikarya</taxon>
        <taxon>Basidiomycota</taxon>
        <taxon>Ustilaginomycotina</taxon>
        <taxon>Ustilaginomycetes</taxon>
        <taxon>Ustilaginales</taxon>
        <taxon>Ustilaginaceae</taxon>
        <taxon>Pseudozyma</taxon>
    </lineage>
</organism>
<dbReference type="GeneID" id="24110402"/>
<feature type="region of interest" description="Disordered" evidence="2">
    <location>
        <begin position="70"/>
        <end position="92"/>
    </location>
</feature>
<dbReference type="Gene3D" id="1.25.40.820">
    <property type="match status" value="1"/>
</dbReference>
<reference evidence="6" key="1">
    <citation type="journal article" date="2013" name="Genome Announc.">
        <title>Draft genome sequence of the basidiomycetous yeast-like fungus Pseudozyma hubeiensis SY62, which produces an abundant amount of the biosurfactant mannosylerythritol lipids.</title>
        <authorList>
            <person name="Konishi M."/>
            <person name="Hatada Y."/>
            <person name="Horiuchi J."/>
        </authorList>
    </citation>
    <scope>NUCLEOTIDE SEQUENCE [LARGE SCALE GENOMIC DNA]</scope>
    <source>
        <strain evidence="6">SY62</strain>
    </source>
</reference>
<feature type="compositionally biased region" description="Low complexity" evidence="2">
    <location>
        <begin position="815"/>
        <end position="833"/>
    </location>
</feature>
<feature type="compositionally biased region" description="Polar residues" evidence="2">
    <location>
        <begin position="884"/>
        <end position="896"/>
    </location>
</feature>
<dbReference type="STRING" id="1305764.R9P842"/>
<dbReference type="PANTHER" id="PTHR12992:SF44">
    <property type="entry name" value="NUDIX HYDROLASE DOMAIN-CONTAINING PROTEIN"/>
    <property type="match status" value="1"/>
</dbReference>
<evidence type="ECO:0000256" key="1">
    <source>
        <dbReference type="PROSITE-ProRule" id="PRU00812"/>
    </source>
</evidence>
<gene>
    <name evidence="5" type="ORF">PHSY_005122</name>
</gene>
<dbReference type="Gene3D" id="3.90.79.10">
    <property type="entry name" value="Nucleoside Triphosphate Pyrophosphohydrolase"/>
    <property type="match status" value="1"/>
</dbReference>
<evidence type="ECO:0000313" key="6">
    <source>
        <dbReference type="Proteomes" id="UP000014071"/>
    </source>
</evidence>
<evidence type="ECO:0000256" key="2">
    <source>
        <dbReference type="SAM" id="MobiDB-lite"/>
    </source>
</evidence>
<feature type="compositionally biased region" description="Basic and acidic residues" evidence="2">
    <location>
        <begin position="504"/>
        <end position="515"/>
    </location>
</feature>
<feature type="compositionally biased region" description="Low complexity" evidence="2">
    <location>
        <begin position="492"/>
        <end position="502"/>
    </location>
</feature>
<accession>R9P842</accession>
<name>R9P842_PSEHS</name>
<feature type="domain" description="RTR1-type" evidence="4">
    <location>
        <begin position="613"/>
        <end position="719"/>
    </location>
</feature>
<dbReference type="OrthoDB" id="70823at2759"/>
<feature type="compositionally biased region" description="Polar residues" evidence="2">
    <location>
        <begin position="387"/>
        <end position="399"/>
    </location>
</feature>